<evidence type="ECO:0000313" key="2">
    <source>
        <dbReference type="EMBL" id="PIN07643.1"/>
    </source>
</evidence>
<dbReference type="Proteomes" id="UP000231279">
    <property type="component" value="Unassembled WGS sequence"/>
</dbReference>
<feature type="compositionally biased region" description="Polar residues" evidence="1">
    <location>
        <begin position="122"/>
        <end position="137"/>
    </location>
</feature>
<dbReference type="PANTHER" id="PTHR22100:SF13">
    <property type="entry name" value="WINGS APART-LIKE PROTEIN HOMOLOG"/>
    <property type="match status" value="1"/>
</dbReference>
<dbReference type="InterPro" id="IPR039874">
    <property type="entry name" value="WAPL"/>
</dbReference>
<dbReference type="SUPFAM" id="SSF48371">
    <property type="entry name" value="ARM repeat"/>
    <property type="match status" value="1"/>
</dbReference>
<gene>
    <name evidence="2" type="ORF">CDL12_19788</name>
</gene>
<feature type="region of interest" description="Disordered" evidence="1">
    <location>
        <begin position="107"/>
        <end position="137"/>
    </location>
</feature>
<sequence length="393" mass="42339">MEWSSQKSFNQCDQCLISGQPGSLSADSQLLKLRVESSQAGSCSGTSWNINNYGSEMEFGVGKRQLTSTKVGSTEDTGDPFAFDDDDFEPSKWDLLSGSVKKPLSQDSRATVSGYKDASHSIPVSSQQESNNTYRHSQETSCSSAVGEDVSSLLADCLLTAVKALMNLTNDNPDGCQQIATCGGLEILSSLIAAHFPSFSLSSPRVNDVRGTSLSSKSSPGINQQSSTTLTDQELDFLVAILGLLVNLVEKDGRNRSRLAAASVSLPSLEGLEVEDQSDMISLLCSIFLANQGTSEAAGEENYLSWEDEDAISQGEKEAEKMIVEAYAALLLAFLSTESKSVRNAIAECLPNHNLKILVPVLERFVEFHMTLNVISPETHTAVLEVIESCRIP</sequence>
<dbReference type="InterPro" id="IPR011989">
    <property type="entry name" value="ARM-like"/>
</dbReference>
<keyword evidence="3" id="KW-1185">Reference proteome</keyword>
<dbReference type="EMBL" id="NKXS01004041">
    <property type="protein sequence ID" value="PIN07643.1"/>
    <property type="molecule type" value="Genomic_DNA"/>
</dbReference>
<evidence type="ECO:0008006" key="4">
    <source>
        <dbReference type="Google" id="ProtNLM"/>
    </source>
</evidence>
<dbReference type="AlphaFoldDB" id="A0A2G9GQT7"/>
<dbReference type="InterPro" id="IPR016024">
    <property type="entry name" value="ARM-type_fold"/>
</dbReference>
<dbReference type="Gene3D" id="1.25.10.10">
    <property type="entry name" value="Leucine-rich Repeat Variant"/>
    <property type="match status" value="1"/>
</dbReference>
<dbReference type="OrthoDB" id="78088at2759"/>
<name>A0A2G9GQT7_9LAMI</name>
<reference evidence="3" key="1">
    <citation type="journal article" date="2018" name="Gigascience">
        <title>Genome assembly of the Pink Ipe (Handroanthus impetiginosus, Bignoniaceae), a highly valued, ecologically keystone Neotropical timber forest tree.</title>
        <authorList>
            <person name="Silva-Junior O.B."/>
            <person name="Grattapaglia D."/>
            <person name="Novaes E."/>
            <person name="Collevatti R.G."/>
        </authorList>
    </citation>
    <scope>NUCLEOTIDE SEQUENCE [LARGE SCALE GENOMIC DNA]</scope>
    <source>
        <strain evidence="3">cv. UFG-1</strain>
    </source>
</reference>
<protein>
    <recommendedName>
        <fullName evidence="4">Wings apart-like protein C-terminal domain-containing protein</fullName>
    </recommendedName>
</protein>
<organism evidence="2 3">
    <name type="scientific">Handroanthus impetiginosus</name>
    <dbReference type="NCBI Taxonomy" id="429701"/>
    <lineage>
        <taxon>Eukaryota</taxon>
        <taxon>Viridiplantae</taxon>
        <taxon>Streptophyta</taxon>
        <taxon>Embryophyta</taxon>
        <taxon>Tracheophyta</taxon>
        <taxon>Spermatophyta</taxon>
        <taxon>Magnoliopsida</taxon>
        <taxon>eudicotyledons</taxon>
        <taxon>Gunneridae</taxon>
        <taxon>Pentapetalae</taxon>
        <taxon>asterids</taxon>
        <taxon>lamiids</taxon>
        <taxon>Lamiales</taxon>
        <taxon>Bignoniaceae</taxon>
        <taxon>Crescentiina</taxon>
        <taxon>Tabebuia alliance</taxon>
        <taxon>Handroanthus</taxon>
    </lineage>
</organism>
<accession>A0A2G9GQT7</accession>
<evidence type="ECO:0000256" key="1">
    <source>
        <dbReference type="SAM" id="MobiDB-lite"/>
    </source>
</evidence>
<evidence type="ECO:0000313" key="3">
    <source>
        <dbReference type="Proteomes" id="UP000231279"/>
    </source>
</evidence>
<dbReference type="STRING" id="429701.A0A2G9GQT7"/>
<proteinExistence type="predicted"/>
<dbReference type="PANTHER" id="PTHR22100">
    <property type="entry name" value="WINGS APART-LIKE PROTEIN HOMOLOG"/>
    <property type="match status" value="1"/>
</dbReference>
<comment type="caution">
    <text evidence="2">The sequence shown here is derived from an EMBL/GenBank/DDBJ whole genome shotgun (WGS) entry which is preliminary data.</text>
</comment>